<dbReference type="EMBL" id="KE344769">
    <property type="protein sequence ID" value="EXB78241.1"/>
    <property type="molecule type" value="Genomic_DNA"/>
</dbReference>
<sequence length="84" mass="9463">MTRNIRTAREVEATKIGVKFVSSLLWIYRHVSLPRDLATTGAPTRCLVNRQFLLLLTTIFSSSFLRNHCDFSATTSSGSMIERA</sequence>
<gene>
    <name evidence="1" type="ORF">L484_007759</name>
</gene>
<accession>W9R9S9</accession>
<dbReference type="AlphaFoldDB" id="W9R9S9"/>
<dbReference type="Proteomes" id="UP000030645">
    <property type="component" value="Unassembled WGS sequence"/>
</dbReference>
<keyword evidence="2" id="KW-1185">Reference proteome</keyword>
<protein>
    <submittedName>
        <fullName evidence="1">Uncharacterized protein</fullName>
    </submittedName>
</protein>
<reference evidence="2" key="1">
    <citation type="submission" date="2013-01" db="EMBL/GenBank/DDBJ databases">
        <title>Draft Genome Sequence of a Mulberry Tree, Morus notabilis C.K. Schneid.</title>
        <authorList>
            <person name="He N."/>
            <person name="Zhao S."/>
        </authorList>
    </citation>
    <scope>NUCLEOTIDE SEQUENCE</scope>
</reference>
<evidence type="ECO:0000313" key="2">
    <source>
        <dbReference type="Proteomes" id="UP000030645"/>
    </source>
</evidence>
<organism evidence="1 2">
    <name type="scientific">Morus notabilis</name>
    <dbReference type="NCBI Taxonomy" id="981085"/>
    <lineage>
        <taxon>Eukaryota</taxon>
        <taxon>Viridiplantae</taxon>
        <taxon>Streptophyta</taxon>
        <taxon>Embryophyta</taxon>
        <taxon>Tracheophyta</taxon>
        <taxon>Spermatophyta</taxon>
        <taxon>Magnoliopsida</taxon>
        <taxon>eudicotyledons</taxon>
        <taxon>Gunneridae</taxon>
        <taxon>Pentapetalae</taxon>
        <taxon>rosids</taxon>
        <taxon>fabids</taxon>
        <taxon>Rosales</taxon>
        <taxon>Moraceae</taxon>
        <taxon>Moreae</taxon>
        <taxon>Morus</taxon>
    </lineage>
</organism>
<proteinExistence type="predicted"/>
<name>W9R9S9_9ROSA</name>
<evidence type="ECO:0000313" key="1">
    <source>
        <dbReference type="EMBL" id="EXB78241.1"/>
    </source>
</evidence>